<evidence type="ECO:0000313" key="3">
    <source>
        <dbReference type="EMBL" id="KAJ5732377.1"/>
    </source>
</evidence>
<organism evidence="3 4">
    <name type="scientific">Penicillium malachiteum</name>
    <dbReference type="NCBI Taxonomy" id="1324776"/>
    <lineage>
        <taxon>Eukaryota</taxon>
        <taxon>Fungi</taxon>
        <taxon>Dikarya</taxon>
        <taxon>Ascomycota</taxon>
        <taxon>Pezizomycotina</taxon>
        <taxon>Eurotiomycetes</taxon>
        <taxon>Eurotiomycetidae</taxon>
        <taxon>Eurotiales</taxon>
        <taxon>Aspergillaceae</taxon>
        <taxon>Penicillium</taxon>
    </lineage>
</organism>
<keyword evidence="2" id="KW-1133">Transmembrane helix</keyword>
<dbReference type="PANTHER" id="PTHR36205:SF4">
    <property type="match status" value="1"/>
</dbReference>
<evidence type="ECO:0000256" key="2">
    <source>
        <dbReference type="SAM" id="Phobius"/>
    </source>
</evidence>
<evidence type="ECO:0000313" key="4">
    <source>
        <dbReference type="Proteomes" id="UP001215712"/>
    </source>
</evidence>
<dbReference type="AlphaFoldDB" id="A0AAD6HQG4"/>
<name>A0AAD6HQG4_9EURO</name>
<proteinExistence type="predicted"/>
<dbReference type="PANTHER" id="PTHR36205">
    <property type="entry name" value="CHROMOSOME 19, WHOLE GENOME SHOTGUN SEQUENCE"/>
    <property type="match status" value="1"/>
</dbReference>
<feature type="region of interest" description="Disordered" evidence="1">
    <location>
        <begin position="215"/>
        <end position="235"/>
    </location>
</feature>
<reference evidence="3" key="2">
    <citation type="submission" date="2023-01" db="EMBL/GenBank/DDBJ databases">
        <authorList>
            <person name="Petersen C."/>
        </authorList>
    </citation>
    <scope>NUCLEOTIDE SEQUENCE</scope>
    <source>
        <strain evidence="3">IBT 17514</strain>
    </source>
</reference>
<keyword evidence="4" id="KW-1185">Reference proteome</keyword>
<keyword evidence="2" id="KW-0472">Membrane</keyword>
<feature type="compositionally biased region" description="Basic and acidic residues" evidence="1">
    <location>
        <begin position="217"/>
        <end position="235"/>
    </location>
</feature>
<dbReference type="InterPro" id="IPR021822">
    <property type="entry name" value="DUF3405"/>
</dbReference>
<comment type="caution">
    <text evidence="3">The sequence shown here is derived from an EMBL/GenBank/DDBJ whole genome shotgun (WGS) entry which is preliminary data.</text>
</comment>
<dbReference type="Proteomes" id="UP001215712">
    <property type="component" value="Unassembled WGS sequence"/>
</dbReference>
<gene>
    <name evidence="3" type="ORF">N7493_003858</name>
</gene>
<dbReference type="EMBL" id="JAQJAN010000004">
    <property type="protein sequence ID" value="KAJ5732377.1"/>
    <property type="molecule type" value="Genomic_DNA"/>
</dbReference>
<sequence>MWSGNLGAVPSRRAFHVLTFAFAFCFALVGFLLLTRSRDHFIIALPSGKKTGSSHNQTEECGAHCDKGLPFLKTSHSELPIPYDPYPDYNSPEWKQKWTGSFQRCVGPDGSELDSQNVDAAMKGFRWNEFDSPPPMFGSYEAWKLDNRYCTNRYSRYGAYGYEDDTENRNETIWEGVNWGRLHQDCLQRNADRFESSALEEKTWILHKDLDFDEAGNDTHTEEQPDNGTRDQVPEYHSRTAVIIRGWIGMDFPEDGVHNMRSMIMELSLFSGAEYEVILLVDCKGTELPPAGDKKGLEEFKKEHLPEEFRDMAIFFNTKILEDWYPKIEDHGAMAEYFQPVQIFSRLHPQYEHVWQFEMDSRYTGHWYHLLQQSSTFAKQQPRKNMWERNSYFYIPAIHGAWDDFVDSVDQSMIDQDGILGPRPANGISFESFKNETPMPPKAEEDLWSWGVGEDADIITWLPSFDPAHTGWPFRDHLSNFPKQENMPRRVSIVAMSRVSARLLRRMHVDKVNLGLGMHSEMSPLTWALFYGLKSVQVPQPIYHAHKWDPVDLNARANPGQPGSINAGGDSMWNPNPQTAEVLLNITYMFATPFPERLYRAWLGYDEGEEVDPICLPPMLLHPVKHTKK</sequence>
<dbReference type="Pfam" id="PF11885">
    <property type="entry name" value="DUF3405"/>
    <property type="match status" value="1"/>
</dbReference>
<accession>A0AAD6HQG4</accession>
<evidence type="ECO:0000256" key="1">
    <source>
        <dbReference type="SAM" id="MobiDB-lite"/>
    </source>
</evidence>
<protein>
    <submittedName>
        <fullName evidence="3">Uncharacterized protein</fullName>
    </submittedName>
</protein>
<feature type="transmembrane region" description="Helical" evidence="2">
    <location>
        <begin position="14"/>
        <end position="34"/>
    </location>
</feature>
<keyword evidence="2" id="KW-0812">Transmembrane</keyword>
<reference evidence="3" key="1">
    <citation type="journal article" date="2023" name="IMA Fungus">
        <title>Comparative genomic study of the Penicillium genus elucidates a diverse pangenome and 15 lateral gene transfer events.</title>
        <authorList>
            <person name="Petersen C."/>
            <person name="Sorensen T."/>
            <person name="Nielsen M.R."/>
            <person name="Sondergaard T.E."/>
            <person name="Sorensen J.L."/>
            <person name="Fitzpatrick D.A."/>
            <person name="Frisvad J.C."/>
            <person name="Nielsen K.L."/>
        </authorList>
    </citation>
    <scope>NUCLEOTIDE SEQUENCE</scope>
    <source>
        <strain evidence="3">IBT 17514</strain>
    </source>
</reference>